<dbReference type="PANTHER" id="PTHR20836">
    <property type="entry name" value="DIHYDRODIPICOLINATE REDUCTASE"/>
    <property type="match status" value="1"/>
</dbReference>
<accession>A0ABS9KDR7</accession>
<dbReference type="InterPro" id="IPR036291">
    <property type="entry name" value="NAD(P)-bd_dom_sf"/>
</dbReference>
<protein>
    <recommendedName>
        <fullName evidence="1">Dihydrodipicolinate reductase C-terminal domain-containing protein</fullName>
    </recommendedName>
</protein>
<keyword evidence="3" id="KW-1185">Reference proteome</keyword>
<dbReference type="CDD" id="cd00636">
    <property type="entry name" value="TroA-like"/>
    <property type="match status" value="1"/>
</dbReference>
<dbReference type="InterPro" id="IPR022663">
    <property type="entry name" value="DapB_C"/>
</dbReference>
<dbReference type="SUPFAM" id="SSF51735">
    <property type="entry name" value="NAD(P)-binding Rossmann-fold domains"/>
    <property type="match status" value="1"/>
</dbReference>
<dbReference type="SUPFAM" id="SSF55347">
    <property type="entry name" value="Glyceraldehyde-3-phosphate dehydrogenase-like, C-terminal domain"/>
    <property type="match status" value="1"/>
</dbReference>
<gene>
    <name evidence="2" type="ORF">L6773_10535</name>
</gene>
<evidence type="ECO:0000313" key="2">
    <source>
        <dbReference type="EMBL" id="MCG2589007.1"/>
    </source>
</evidence>
<sequence>MTKSNQQRKFAVIGTGKTGGTVAELLGEAAIPFDEYNKPTPEKLAEADSAIIFVPGTAAEEIIEILLQTDLPAVWGTTGYQWPEELPDQVKEIGTRWVIGSNFSLGMNLVRKSLNILGKGSEFLDEPKFHIHEVHHEHKQDAPSGTALSWNDWLGKEASISSDRQGDVKGIHELHLKTKGESIFLKHEAHDRSIFAEGAIWTANYILDHPEIEPGVYPFSELFDRAFKELL</sequence>
<dbReference type="Pfam" id="PF05173">
    <property type="entry name" value="DapB_C"/>
    <property type="match status" value="1"/>
</dbReference>
<dbReference type="RefSeq" id="WP_237854199.1">
    <property type="nucleotide sequence ID" value="NZ_JAKLWS010000011.1"/>
</dbReference>
<dbReference type="Gene3D" id="3.30.360.10">
    <property type="entry name" value="Dihydrodipicolinate Reductase, domain 2"/>
    <property type="match status" value="1"/>
</dbReference>
<organism evidence="2 3">
    <name type="scientific">Rhodohalobacter sulfatireducens</name>
    <dbReference type="NCBI Taxonomy" id="2911366"/>
    <lineage>
        <taxon>Bacteria</taxon>
        <taxon>Pseudomonadati</taxon>
        <taxon>Balneolota</taxon>
        <taxon>Balneolia</taxon>
        <taxon>Balneolales</taxon>
        <taxon>Balneolaceae</taxon>
        <taxon>Rhodohalobacter</taxon>
    </lineage>
</organism>
<reference evidence="2" key="2">
    <citation type="submission" date="2024-05" db="EMBL/GenBank/DDBJ databases">
        <title>Rhodohalobacter halophilus gen. nov., sp. nov., a moderately halophilic member of the family Balneolaceae.</title>
        <authorList>
            <person name="Xia J."/>
        </authorList>
    </citation>
    <scope>NUCLEOTIDE SEQUENCE</scope>
    <source>
        <strain evidence="2">WB101</strain>
    </source>
</reference>
<proteinExistence type="predicted"/>
<comment type="caution">
    <text evidence="2">The sequence shown here is derived from an EMBL/GenBank/DDBJ whole genome shotgun (WGS) entry which is preliminary data.</text>
</comment>
<dbReference type="EMBL" id="JAKLWS010000011">
    <property type="protein sequence ID" value="MCG2589007.1"/>
    <property type="molecule type" value="Genomic_DNA"/>
</dbReference>
<dbReference type="InterPro" id="IPR023940">
    <property type="entry name" value="DHDPR_bac"/>
</dbReference>
<feature type="domain" description="Dihydrodipicolinate reductase C-terminal" evidence="1">
    <location>
        <begin position="116"/>
        <end position="220"/>
    </location>
</feature>
<evidence type="ECO:0000259" key="1">
    <source>
        <dbReference type="Pfam" id="PF05173"/>
    </source>
</evidence>
<reference evidence="2" key="1">
    <citation type="submission" date="2022-01" db="EMBL/GenBank/DDBJ databases">
        <authorList>
            <person name="Wang Y."/>
        </authorList>
    </citation>
    <scope>NUCLEOTIDE SEQUENCE</scope>
    <source>
        <strain evidence="2">WB101</strain>
    </source>
</reference>
<evidence type="ECO:0000313" key="3">
    <source>
        <dbReference type="Proteomes" id="UP001165366"/>
    </source>
</evidence>
<dbReference type="Proteomes" id="UP001165366">
    <property type="component" value="Unassembled WGS sequence"/>
</dbReference>
<dbReference type="PANTHER" id="PTHR20836:SF0">
    <property type="entry name" value="4-HYDROXY-TETRAHYDRODIPICOLINATE REDUCTASE 1, CHLOROPLASTIC-RELATED"/>
    <property type="match status" value="1"/>
</dbReference>
<name>A0ABS9KDR7_9BACT</name>